<evidence type="ECO:0000256" key="1">
    <source>
        <dbReference type="SAM" id="Phobius"/>
    </source>
</evidence>
<feature type="non-terminal residue" evidence="2">
    <location>
        <position position="1"/>
    </location>
</feature>
<protein>
    <submittedName>
        <fullName evidence="2">Uncharacterized protein</fullName>
    </submittedName>
</protein>
<evidence type="ECO:0000313" key="2">
    <source>
        <dbReference type="EMBL" id="KAJ6725731.1"/>
    </source>
</evidence>
<keyword evidence="1" id="KW-0812">Transmembrane</keyword>
<dbReference type="Proteomes" id="UP001151532">
    <property type="component" value="Chromosome 8"/>
</dbReference>
<gene>
    <name evidence="2" type="ORF">OIU79_003979</name>
</gene>
<sequence>MKEEANGSRSCAVEGGCPSDYIAISIAILAFFLLLFPFLIHKIPRTNGSGFWIPVIQVFGSF</sequence>
<keyword evidence="1" id="KW-1133">Transmembrane helix</keyword>
<dbReference type="AlphaFoldDB" id="A0A9Q0U946"/>
<feature type="transmembrane region" description="Helical" evidence="1">
    <location>
        <begin position="21"/>
        <end position="40"/>
    </location>
</feature>
<proteinExistence type="predicted"/>
<evidence type="ECO:0000313" key="3">
    <source>
        <dbReference type="Proteomes" id="UP001151532"/>
    </source>
</evidence>
<organism evidence="2 3">
    <name type="scientific">Salix purpurea</name>
    <name type="common">Purple osier willow</name>
    <dbReference type="NCBI Taxonomy" id="77065"/>
    <lineage>
        <taxon>Eukaryota</taxon>
        <taxon>Viridiplantae</taxon>
        <taxon>Streptophyta</taxon>
        <taxon>Embryophyta</taxon>
        <taxon>Tracheophyta</taxon>
        <taxon>Spermatophyta</taxon>
        <taxon>Magnoliopsida</taxon>
        <taxon>eudicotyledons</taxon>
        <taxon>Gunneridae</taxon>
        <taxon>Pentapetalae</taxon>
        <taxon>rosids</taxon>
        <taxon>fabids</taxon>
        <taxon>Malpighiales</taxon>
        <taxon>Salicaceae</taxon>
        <taxon>Saliceae</taxon>
        <taxon>Salix</taxon>
    </lineage>
</organism>
<name>A0A9Q0U946_SALPP</name>
<reference evidence="2" key="1">
    <citation type="submission" date="2022-11" db="EMBL/GenBank/DDBJ databases">
        <authorList>
            <person name="Hyden B.L."/>
            <person name="Feng K."/>
            <person name="Yates T."/>
            <person name="Jawdy S."/>
            <person name="Smart L.B."/>
            <person name="Muchero W."/>
        </authorList>
    </citation>
    <scope>NUCLEOTIDE SEQUENCE</scope>
    <source>
        <tissue evidence="2">Shoot tip</tissue>
    </source>
</reference>
<comment type="caution">
    <text evidence="2">The sequence shown here is derived from an EMBL/GenBank/DDBJ whole genome shotgun (WGS) entry which is preliminary data.</text>
</comment>
<dbReference type="OrthoDB" id="196547at2759"/>
<keyword evidence="3" id="KW-1185">Reference proteome</keyword>
<reference evidence="2" key="2">
    <citation type="journal article" date="2023" name="Int. J. Mol. Sci.">
        <title>De Novo Assembly and Annotation of 11 Diverse Shrub Willow (Salix) Genomes Reveals Novel Gene Organization in Sex-Linked Regions.</title>
        <authorList>
            <person name="Hyden B."/>
            <person name="Feng K."/>
            <person name="Yates T.B."/>
            <person name="Jawdy S."/>
            <person name="Cereghino C."/>
            <person name="Smart L.B."/>
            <person name="Muchero W."/>
        </authorList>
    </citation>
    <scope>NUCLEOTIDE SEQUENCE</scope>
    <source>
        <tissue evidence="2">Shoot tip</tissue>
    </source>
</reference>
<dbReference type="EMBL" id="JAPFFK010000013">
    <property type="protein sequence ID" value="KAJ6725731.1"/>
    <property type="molecule type" value="Genomic_DNA"/>
</dbReference>
<accession>A0A9Q0U946</accession>
<keyword evidence="1" id="KW-0472">Membrane</keyword>